<comment type="caution">
    <text evidence="3">The sequence shown here is derived from an EMBL/GenBank/DDBJ whole genome shotgun (WGS) entry which is preliminary data.</text>
</comment>
<dbReference type="InterPro" id="IPR037063">
    <property type="entry name" value="PHb_sf"/>
</dbReference>
<evidence type="ECO:0000313" key="2">
    <source>
        <dbReference type="EMBL" id="MSA95856.1"/>
    </source>
</evidence>
<dbReference type="CDD" id="cd13225">
    <property type="entry name" value="PH-like_bacteria"/>
    <property type="match status" value="1"/>
</dbReference>
<reference evidence="4" key="1">
    <citation type="submission" date="2018-05" db="EMBL/GenBank/DDBJ databases">
        <title>Genome Sequencing of selected type strains of the family Eggerthellaceae.</title>
        <authorList>
            <person name="Danylec N."/>
            <person name="Stoll D.A."/>
            <person name="Doetsch A."/>
            <person name="Huch M."/>
        </authorList>
    </citation>
    <scope>NUCLEOTIDE SEQUENCE [LARGE SCALE GENOMIC DNA]</scope>
    <source>
        <strain evidence="4">DSM 27213</strain>
    </source>
</reference>
<accession>A0A423ULT6</accession>
<evidence type="ECO:0000313" key="5">
    <source>
        <dbReference type="Proteomes" id="UP000462865"/>
    </source>
</evidence>
<dbReference type="SUPFAM" id="SSF50729">
    <property type="entry name" value="PH domain-like"/>
    <property type="match status" value="1"/>
</dbReference>
<sequence>MEASLLEWTLVSECPIPQDVANVLVQGEQPIAAYKTLRDSAIFTTKRLIVRDAQGMTGKKVEIYSLPWKSVDMWSSETAGHLDLNTEMEFWTRAGHIKVNLKKGLDIHRLDNIISHCVLGL</sequence>
<dbReference type="EMBL" id="QIBW01000004">
    <property type="protein sequence ID" value="ROT90783.1"/>
    <property type="molecule type" value="Genomic_DNA"/>
</dbReference>
<reference evidence="2 5" key="4">
    <citation type="journal article" date="2019" name="Nat. Med.">
        <title>A library of human gut bacterial isolates paired with longitudinal multiomics data enables mechanistic microbiome research.</title>
        <authorList>
            <person name="Poyet M."/>
            <person name="Groussin M."/>
            <person name="Gibbons S.M."/>
            <person name="Avila-Pacheco J."/>
            <person name="Jiang X."/>
            <person name="Kearney S.M."/>
            <person name="Perrotta A.R."/>
            <person name="Berdy B."/>
            <person name="Zhao S."/>
            <person name="Lieberman T.D."/>
            <person name="Swanson P.K."/>
            <person name="Smith M."/>
            <person name="Roesemann S."/>
            <person name="Alexander J.E."/>
            <person name="Rich S.A."/>
            <person name="Livny J."/>
            <person name="Vlamakis H."/>
            <person name="Clish C."/>
            <person name="Bullock K."/>
            <person name="Deik A."/>
            <person name="Scott J."/>
            <person name="Pierce K.A."/>
            <person name="Xavier R.J."/>
            <person name="Alm E.J."/>
        </authorList>
    </citation>
    <scope>NUCLEOTIDE SEQUENCE [LARGE SCALE GENOMIC DNA]</scope>
    <source>
        <strain evidence="2 5">BIOML-A1</strain>
    </source>
</reference>
<dbReference type="InterPro" id="IPR012544">
    <property type="entry name" value="PHb"/>
</dbReference>
<dbReference type="Gene3D" id="2.30.29.50">
    <property type="entry name" value="Bacterial Pleckstrin homology domain"/>
    <property type="match status" value="1"/>
</dbReference>
<feature type="domain" description="Bacterial Pleckstrin homology" evidence="1">
    <location>
        <begin position="3"/>
        <end position="118"/>
    </location>
</feature>
<name>A0A423ULT6_9ACTN</name>
<dbReference type="Proteomes" id="UP000462865">
    <property type="component" value="Unassembled WGS sequence"/>
</dbReference>
<gene>
    <name evidence="3" type="ORF">DMP12_04620</name>
    <name evidence="2" type="ORF">GKG38_12500</name>
</gene>
<evidence type="ECO:0000259" key="1">
    <source>
        <dbReference type="Pfam" id="PF08000"/>
    </source>
</evidence>
<reference evidence="3" key="3">
    <citation type="journal article" date="2019" name="Microbiol. Resour. Announc.">
        <title>Draft Genome Sequences of Type Strains of Gordonibacter faecihominis, Paraeggerthella hongkongensis, Parvibacter caecicola,Slackia equolifaciens, Slackia faecicanis, and Slackia isoflavoniconvertens.</title>
        <authorList>
            <person name="Danylec N."/>
            <person name="Stoll D.A."/>
            <person name="Dotsch A."/>
            <person name="Huch M."/>
        </authorList>
    </citation>
    <scope>NUCLEOTIDE SEQUENCE</scope>
    <source>
        <strain evidence="3">DSM 27213</strain>
    </source>
</reference>
<organism evidence="3 4">
    <name type="scientific">Gordonibacter urolithinfaciens</name>
    <dbReference type="NCBI Taxonomy" id="1335613"/>
    <lineage>
        <taxon>Bacteria</taxon>
        <taxon>Bacillati</taxon>
        <taxon>Actinomycetota</taxon>
        <taxon>Coriobacteriia</taxon>
        <taxon>Eggerthellales</taxon>
        <taxon>Eggerthellaceae</taxon>
        <taxon>Gordonibacter</taxon>
    </lineage>
</organism>
<dbReference type="Pfam" id="PF08000">
    <property type="entry name" value="bPH_1"/>
    <property type="match status" value="1"/>
</dbReference>
<evidence type="ECO:0000313" key="4">
    <source>
        <dbReference type="Proteomes" id="UP000285258"/>
    </source>
</evidence>
<protein>
    <submittedName>
        <fullName evidence="3">PH domain-containing protein</fullName>
    </submittedName>
</protein>
<dbReference type="Proteomes" id="UP000285258">
    <property type="component" value="Unassembled WGS sequence"/>
</dbReference>
<dbReference type="RefSeq" id="WP_096227068.1">
    <property type="nucleotide sequence ID" value="NZ_CP168029.1"/>
</dbReference>
<evidence type="ECO:0000313" key="3">
    <source>
        <dbReference type="EMBL" id="ROT90783.1"/>
    </source>
</evidence>
<dbReference type="AlphaFoldDB" id="A0A423ULT6"/>
<proteinExistence type="predicted"/>
<dbReference type="EMBL" id="WKZA01000077">
    <property type="protein sequence ID" value="MSA95856.1"/>
    <property type="molecule type" value="Genomic_DNA"/>
</dbReference>
<reference evidence="3" key="2">
    <citation type="journal article" date="2019" name="Int. J. Syst. Evol. Microbiol.">
        <title>Gordonibacter faecihominis is a later heterotypic synonym of Gordonibacter urolithinfaciens.</title>
        <authorList>
            <person name="Danylec N."/>
            <person name="Stoll D.A."/>
            <person name="Huch M."/>
        </authorList>
    </citation>
    <scope>NUCLEOTIDE SEQUENCE</scope>
    <source>
        <strain evidence="3">DSM 27213</strain>
    </source>
</reference>